<dbReference type="SUPFAM" id="SSF52540">
    <property type="entry name" value="P-loop containing nucleoside triphosphate hydrolases"/>
    <property type="match status" value="1"/>
</dbReference>
<dbReference type="RefSeq" id="WP_053808966.1">
    <property type="nucleotide sequence ID" value="NZ_CP069197.1"/>
</dbReference>
<evidence type="ECO:0000313" key="2">
    <source>
        <dbReference type="Proteomes" id="UP000596337"/>
    </source>
</evidence>
<evidence type="ECO:0000313" key="1">
    <source>
        <dbReference type="EMBL" id="QRG84601.1"/>
    </source>
</evidence>
<proteinExistence type="predicted"/>
<reference evidence="1 2" key="1">
    <citation type="submission" date="2021-01" db="EMBL/GenBank/DDBJ databases">
        <title>Characterization of a novel blaVMB-2- harboring plasmid in Vibrio diabolicus.</title>
        <authorList>
            <person name="Liu M."/>
        </authorList>
    </citation>
    <scope>NUCLEOTIDE SEQUENCE [LARGE SCALE GENOMIC DNA]</scope>
    <source>
        <strain evidence="1 2">SLV18</strain>
    </source>
</reference>
<gene>
    <name evidence="1" type="ORF">JOS67_20800</name>
</gene>
<dbReference type="Pfam" id="PF24389">
    <property type="entry name" value="ORC-CDC6-like"/>
    <property type="match status" value="1"/>
</dbReference>
<dbReference type="AlphaFoldDB" id="A0AA92M0R4"/>
<dbReference type="InterPro" id="IPR027417">
    <property type="entry name" value="P-loop_NTPase"/>
</dbReference>
<sequence length="668" mass="77960">MERNKSIADIFAKNRAEELPDDVWKMFVYPRNDSKFDLKKWTKSTVVEGGRGSGKTMFIKYHCHPTIFSKNKDIIQLEDFEFIGFHWRPDTFFVQNITEHLLGNRWESSFVSYISISVLIEFSKLINNVINSKYDDEKFKSEISGFQLPNPILETLNIKPKPLVECLEELEDQQYFLSQWINSNNGEDAPFILDLTSSMNLVISRLSRQFNQFSNTTFNLFIDEFENLTFDQQKVVNTWVKHSRNNSIVSIAYKKYANITKQTKSQEKILIRNDFRVLDIDAGYADDFENLAAEVFLLKWSQYNDLPDSKKLLDTVSDPKFVDQRRDESYVSSIKKFVKHVLPGMTLKEISEQVFIDSVLKNKLVNTITQGLKDNNSKLSASSFIDSRYFQASVVNAALVNRKSSNINPELVLIEFEKYKSGKNSKYRNWIPNNLKGVLLYLYSTTNNKICPIYSGFDQFTLMSKGNLRHFLELCHQSFSKLEDIHEHEEFVDIVPIDIQLNSTKYTSKLELDKIADLGRDGKYLKRIARRLGRLFSYSQSRRSQSEPEVNHFSIPMSDKSSLKPEVFQLLNECLMWSVLFEEESTKNKTEIAIEEYDYVLHPVLSAHFNISPSKRRKLSLSITDIEALFIGDDDDFQKVLQKFEKKWNLTNDKLQNNEIWEQLSLYD</sequence>
<dbReference type="EMBL" id="CP069197">
    <property type="protein sequence ID" value="QRG84601.1"/>
    <property type="molecule type" value="Genomic_DNA"/>
</dbReference>
<accession>A0AA92M0R4</accession>
<protein>
    <submittedName>
        <fullName evidence="1">Uncharacterized protein</fullName>
    </submittedName>
</protein>
<name>A0AA92M0R4_9VIBR</name>
<dbReference type="Proteomes" id="UP000596337">
    <property type="component" value="Chromosome 2"/>
</dbReference>
<organism evidence="1 2">
    <name type="scientific">Vibrio diabolicus</name>
    <dbReference type="NCBI Taxonomy" id="50719"/>
    <lineage>
        <taxon>Bacteria</taxon>
        <taxon>Pseudomonadati</taxon>
        <taxon>Pseudomonadota</taxon>
        <taxon>Gammaproteobacteria</taxon>
        <taxon>Vibrionales</taxon>
        <taxon>Vibrionaceae</taxon>
        <taxon>Vibrio</taxon>
        <taxon>Vibrio diabolicus subgroup</taxon>
    </lineage>
</organism>
<dbReference type="InterPro" id="IPR056955">
    <property type="entry name" value="ORC-CDC6-like"/>
</dbReference>